<organism evidence="2 3">
    <name type="scientific">Reticulibacter mediterranei</name>
    <dbReference type="NCBI Taxonomy" id="2778369"/>
    <lineage>
        <taxon>Bacteria</taxon>
        <taxon>Bacillati</taxon>
        <taxon>Chloroflexota</taxon>
        <taxon>Ktedonobacteria</taxon>
        <taxon>Ktedonobacterales</taxon>
        <taxon>Reticulibacteraceae</taxon>
        <taxon>Reticulibacter</taxon>
    </lineage>
</organism>
<sequence length="85" mass="9970">MYLYPNANSFCMTEDTMHNPFSETTAFEISDEELVTKAQNGDWQSFEELIRRHQTWIFNIAVRMVGRREDAEDITQSDPVVSQHL</sequence>
<comment type="caution">
    <text evidence="2">The sequence shown here is derived from an EMBL/GenBank/DDBJ whole genome shotgun (WGS) entry which is preliminary data.</text>
</comment>
<dbReference type="AlphaFoldDB" id="A0A8J3IYQ4"/>
<accession>A0A8J3IYQ4</accession>
<protein>
    <recommendedName>
        <fullName evidence="1">RNA polymerase sigma-70 region 2 domain-containing protein</fullName>
    </recommendedName>
</protein>
<evidence type="ECO:0000259" key="1">
    <source>
        <dbReference type="Pfam" id="PF04542"/>
    </source>
</evidence>
<dbReference type="SUPFAM" id="SSF88946">
    <property type="entry name" value="Sigma2 domain of RNA polymerase sigma factors"/>
    <property type="match status" value="1"/>
</dbReference>
<keyword evidence="3" id="KW-1185">Reference proteome</keyword>
<dbReference type="GO" id="GO:0006352">
    <property type="term" value="P:DNA-templated transcription initiation"/>
    <property type="evidence" value="ECO:0007669"/>
    <property type="project" value="InterPro"/>
</dbReference>
<dbReference type="Pfam" id="PF04542">
    <property type="entry name" value="Sigma70_r2"/>
    <property type="match status" value="1"/>
</dbReference>
<gene>
    <name evidence="2" type="ORF">KSF_092730</name>
</gene>
<dbReference type="EMBL" id="BNJK01000002">
    <property type="protein sequence ID" value="GHO99225.1"/>
    <property type="molecule type" value="Genomic_DNA"/>
</dbReference>
<evidence type="ECO:0000313" key="3">
    <source>
        <dbReference type="Proteomes" id="UP000597444"/>
    </source>
</evidence>
<proteinExistence type="predicted"/>
<dbReference type="Proteomes" id="UP000597444">
    <property type="component" value="Unassembled WGS sequence"/>
</dbReference>
<dbReference type="GO" id="GO:0003700">
    <property type="term" value="F:DNA-binding transcription factor activity"/>
    <property type="evidence" value="ECO:0007669"/>
    <property type="project" value="InterPro"/>
</dbReference>
<evidence type="ECO:0000313" key="2">
    <source>
        <dbReference type="EMBL" id="GHO99225.1"/>
    </source>
</evidence>
<feature type="domain" description="RNA polymerase sigma-70 region 2" evidence="1">
    <location>
        <begin position="49"/>
        <end position="76"/>
    </location>
</feature>
<dbReference type="InterPro" id="IPR007627">
    <property type="entry name" value="RNA_pol_sigma70_r2"/>
</dbReference>
<dbReference type="RefSeq" id="WP_220209876.1">
    <property type="nucleotide sequence ID" value="NZ_BNJK01000002.1"/>
</dbReference>
<dbReference type="Gene3D" id="1.10.1740.10">
    <property type="match status" value="1"/>
</dbReference>
<name>A0A8J3IYQ4_9CHLR</name>
<reference evidence="2" key="1">
    <citation type="submission" date="2020-10" db="EMBL/GenBank/DDBJ databases">
        <title>Taxonomic study of unclassified bacteria belonging to the class Ktedonobacteria.</title>
        <authorList>
            <person name="Yabe S."/>
            <person name="Wang C.M."/>
            <person name="Zheng Y."/>
            <person name="Sakai Y."/>
            <person name="Cavaletti L."/>
            <person name="Monciardini P."/>
            <person name="Donadio S."/>
        </authorList>
    </citation>
    <scope>NUCLEOTIDE SEQUENCE</scope>
    <source>
        <strain evidence="2">ID150040</strain>
    </source>
</reference>
<dbReference type="InterPro" id="IPR013325">
    <property type="entry name" value="RNA_pol_sigma_r2"/>
</dbReference>